<accession>V7C4D5</accession>
<name>V7C4D5_PHAVU</name>
<proteinExistence type="predicted"/>
<dbReference type="STRING" id="3885.V7C4D5"/>
<evidence type="ECO:0000313" key="2">
    <source>
        <dbReference type="Proteomes" id="UP000000226"/>
    </source>
</evidence>
<dbReference type="Proteomes" id="UP000000226">
    <property type="component" value="Chromosome 4"/>
</dbReference>
<dbReference type="InterPro" id="IPR055280">
    <property type="entry name" value="TIC32"/>
</dbReference>
<dbReference type="EMBL" id="CM002291">
    <property type="protein sequence ID" value="ESW24223.1"/>
    <property type="molecule type" value="Genomic_DNA"/>
</dbReference>
<dbReference type="Gramene" id="ESW24223">
    <property type="protein sequence ID" value="ESW24223"/>
    <property type="gene ID" value="PHAVU_004G112300g"/>
</dbReference>
<dbReference type="eggNOG" id="KOG1208">
    <property type="taxonomic scope" value="Eukaryota"/>
</dbReference>
<dbReference type="OrthoDB" id="191139at2759"/>
<dbReference type="InterPro" id="IPR036291">
    <property type="entry name" value="NAD(P)-bd_dom_sf"/>
</dbReference>
<dbReference type="PANTHER" id="PTHR48476">
    <property type="entry name" value="SHORT-CHAIN DEHYDROGENASE TIC 32, CHLOROPLASTIC-LIKE"/>
    <property type="match status" value="1"/>
</dbReference>
<reference evidence="2" key="1">
    <citation type="journal article" date="2014" name="Nat. Genet.">
        <title>A reference genome for common bean and genome-wide analysis of dual domestications.</title>
        <authorList>
            <person name="Schmutz J."/>
            <person name="McClean P.E."/>
            <person name="Mamidi S."/>
            <person name="Wu G.A."/>
            <person name="Cannon S.B."/>
            <person name="Grimwood J."/>
            <person name="Jenkins J."/>
            <person name="Shu S."/>
            <person name="Song Q."/>
            <person name="Chavarro C."/>
            <person name="Torres-Torres M."/>
            <person name="Geffroy V."/>
            <person name="Moghaddam S.M."/>
            <person name="Gao D."/>
            <person name="Abernathy B."/>
            <person name="Barry K."/>
            <person name="Blair M."/>
            <person name="Brick M.A."/>
            <person name="Chovatia M."/>
            <person name="Gepts P."/>
            <person name="Goodstein D.M."/>
            <person name="Gonzales M."/>
            <person name="Hellsten U."/>
            <person name="Hyten D.L."/>
            <person name="Jia G."/>
            <person name="Kelly J.D."/>
            <person name="Kudrna D."/>
            <person name="Lee R."/>
            <person name="Richard M.M."/>
            <person name="Miklas P.N."/>
            <person name="Osorno J.M."/>
            <person name="Rodrigues J."/>
            <person name="Thareau V."/>
            <person name="Urrea C.A."/>
            <person name="Wang M."/>
            <person name="Yu Y."/>
            <person name="Zhang M."/>
            <person name="Wing R.A."/>
            <person name="Cregan P.B."/>
            <person name="Rokhsar D.S."/>
            <person name="Jackson S.A."/>
        </authorList>
    </citation>
    <scope>NUCLEOTIDE SEQUENCE [LARGE SCALE GENOMIC DNA]</scope>
    <source>
        <strain evidence="2">cv. G19833</strain>
    </source>
</reference>
<sequence>MEDGINITANSLHPGVVSTNIYLHNRLLKGLKCMLSPILNKLEGYVVKNVQQGASTTCYLALHPQVSRFNGKYFADNNVSEASLQGRDMDLAKKLWDFSINLTKQNK</sequence>
<evidence type="ECO:0000313" key="1">
    <source>
        <dbReference type="EMBL" id="ESW24223.1"/>
    </source>
</evidence>
<dbReference type="Gene3D" id="3.40.50.720">
    <property type="entry name" value="NAD(P)-binding Rossmann-like Domain"/>
    <property type="match status" value="1"/>
</dbReference>
<evidence type="ECO:0008006" key="3">
    <source>
        <dbReference type="Google" id="ProtNLM"/>
    </source>
</evidence>
<organism evidence="1 2">
    <name type="scientific">Phaseolus vulgaris</name>
    <name type="common">Kidney bean</name>
    <name type="synonym">French bean</name>
    <dbReference type="NCBI Taxonomy" id="3885"/>
    <lineage>
        <taxon>Eukaryota</taxon>
        <taxon>Viridiplantae</taxon>
        <taxon>Streptophyta</taxon>
        <taxon>Embryophyta</taxon>
        <taxon>Tracheophyta</taxon>
        <taxon>Spermatophyta</taxon>
        <taxon>Magnoliopsida</taxon>
        <taxon>eudicotyledons</taxon>
        <taxon>Gunneridae</taxon>
        <taxon>Pentapetalae</taxon>
        <taxon>rosids</taxon>
        <taxon>fabids</taxon>
        <taxon>Fabales</taxon>
        <taxon>Fabaceae</taxon>
        <taxon>Papilionoideae</taxon>
        <taxon>50 kb inversion clade</taxon>
        <taxon>NPAAA clade</taxon>
        <taxon>indigoferoid/millettioid clade</taxon>
        <taxon>Phaseoleae</taxon>
        <taxon>Phaseolus</taxon>
    </lineage>
</organism>
<keyword evidence="2" id="KW-1185">Reference proteome</keyword>
<protein>
    <recommendedName>
        <fullName evidence="3">Short-chain dehydrogenase TIC 32, chloroplastic</fullName>
    </recommendedName>
</protein>
<gene>
    <name evidence="1" type="ORF">PHAVU_004G112300g</name>
</gene>
<dbReference type="PANTHER" id="PTHR48476:SF1">
    <property type="entry name" value="SHORT-CHAIN DEHYDROGENASE TIC 32, CHLOROPLASTIC-LIKE"/>
    <property type="match status" value="1"/>
</dbReference>
<dbReference type="AlphaFoldDB" id="V7C4D5"/>
<dbReference type="SUPFAM" id="SSF51735">
    <property type="entry name" value="NAD(P)-binding Rossmann-fold domains"/>
    <property type="match status" value="1"/>
</dbReference>
<dbReference type="OMA" id="DCNEIST"/>